<name>A0ABV3ZW00_9BURK</name>
<organism evidence="1 2">
    <name type="scientific">Comamonas guangdongensis</name>
    <dbReference type="NCBI Taxonomy" id="510515"/>
    <lineage>
        <taxon>Bacteria</taxon>
        <taxon>Pseudomonadati</taxon>
        <taxon>Pseudomonadota</taxon>
        <taxon>Betaproteobacteria</taxon>
        <taxon>Burkholderiales</taxon>
        <taxon>Comamonadaceae</taxon>
        <taxon>Comamonas</taxon>
    </lineage>
</organism>
<proteinExistence type="predicted"/>
<dbReference type="Proteomes" id="UP001561046">
    <property type="component" value="Unassembled WGS sequence"/>
</dbReference>
<accession>A0ABV3ZW00</accession>
<protein>
    <submittedName>
        <fullName evidence="1">Uncharacterized protein</fullName>
    </submittedName>
</protein>
<dbReference type="EMBL" id="JBFYGN010000012">
    <property type="protein sequence ID" value="MEX8193623.1"/>
    <property type="molecule type" value="Genomic_DNA"/>
</dbReference>
<evidence type="ECO:0000313" key="1">
    <source>
        <dbReference type="EMBL" id="MEX8193623.1"/>
    </source>
</evidence>
<comment type="caution">
    <text evidence="1">The sequence shown here is derived from an EMBL/GenBank/DDBJ whole genome shotgun (WGS) entry which is preliminary data.</text>
</comment>
<sequence>MPYGTQTKFFTSDTPGAPALYADAGAYVALLDAVLVNGYGAAVINQIVVTDGMAVATTTLGHKFRKWQVALNADAGHAGLNGEFRIIALTGSSYTFEAAGVPNGTYNGGSTKVAPLGFEIQATAANQRIYRSKDPRRNAVSLFVDDTNTVSGWNTGTNKAMASVRLVSDVIAIDSFTTLGTTWWYKSAAVSGTVARPWIITGDALGFYSAVDVIGNGIGVVSNHFIQLNTRAAGDQYATMLEGAAPSIDAPATNMNGIGAAGGSMNAMNNGTRMIARALAQTGVAIPMRYLGLGMQNQYAGTPFGWLTSGKRWLSNTVQGAGLDAVNPADSGFVLGQAIIATHSPTGLNDGANFTARALMPGLYSVPADMLWPMTVTPLETPAGMPHSVLLPLPAHIGSNGSYGGGSPSLAGIGGYFVELVKDWR</sequence>
<reference evidence="1 2" key="1">
    <citation type="journal article" date="2013" name="Int. J. Syst. Evol. Microbiol.">
        <title>Comamonas guangdongensis sp. nov., isolated from subterranean forest sediment, and emended description of the genus Comamonas.</title>
        <authorList>
            <person name="Zhang J."/>
            <person name="Wang Y."/>
            <person name="Zhou S."/>
            <person name="Wu C."/>
            <person name="He J."/>
            <person name="Li F."/>
        </authorList>
    </citation>
    <scope>NUCLEOTIDE SEQUENCE [LARGE SCALE GENOMIC DNA]</scope>
    <source>
        <strain evidence="1 2">CCTCC AB2011133</strain>
    </source>
</reference>
<dbReference type="RefSeq" id="WP_369338819.1">
    <property type="nucleotide sequence ID" value="NZ_JBFYGN010000012.1"/>
</dbReference>
<keyword evidence="2" id="KW-1185">Reference proteome</keyword>
<evidence type="ECO:0000313" key="2">
    <source>
        <dbReference type="Proteomes" id="UP001561046"/>
    </source>
</evidence>
<gene>
    <name evidence="1" type="ORF">AB6724_12330</name>
</gene>